<sequence length="258" mass="29884">MSEQNLTNSSVISAYDNFYDNHDEAWRMLGAKYKAQNILEVCKGKQFVKVLEVGAGDGSILYYLDQWNFAPELYAIEISESGVEHIKNRNLKSIKEVQVFDGYHIPYADQSFDLVILAHVLEHVEYERMLLRELKRIAKYQVIEVPRDYRFGVDAKIKHFLAYGHINVYTPSSLRYLLRSEGFEVLADKTSMIQPEVTRFNTFINQKKKKSLLKNVKIEAEYQLKKVLNQLVGKKLQEKLANAYTVLCSATDKSPQIF</sequence>
<dbReference type="EMBL" id="WPIK01000001">
    <property type="protein sequence ID" value="MVN20005.1"/>
    <property type="molecule type" value="Genomic_DNA"/>
</dbReference>
<organism evidence="1 2">
    <name type="scientific">Mucilaginibacter arboris</name>
    <dbReference type="NCBI Taxonomy" id="2682090"/>
    <lineage>
        <taxon>Bacteria</taxon>
        <taxon>Pseudomonadati</taxon>
        <taxon>Bacteroidota</taxon>
        <taxon>Sphingobacteriia</taxon>
        <taxon>Sphingobacteriales</taxon>
        <taxon>Sphingobacteriaceae</taxon>
        <taxon>Mucilaginibacter</taxon>
    </lineage>
</organism>
<keyword evidence="1" id="KW-0489">Methyltransferase</keyword>
<dbReference type="AlphaFoldDB" id="A0A7K1SRR6"/>
<dbReference type="Pfam" id="PF13489">
    <property type="entry name" value="Methyltransf_23"/>
    <property type="match status" value="1"/>
</dbReference>
<dbReference type="RefSeq" id="WP_157562833.1">
    <property type="nucleotide sequence ID" value="NZ_WPIK01000001.1"/>
</dbReference>
<dbReference type="Proteomes" id="UP000462014">
    <property type="component" value="Unassembled WGS sequence"/>
</dbReference>
<name>A0A7K1SRR6_9SPHI</name>
<dbReference type="Gene3D" id="3.40.50.150">
    <property type="entry name" value="Vaccinia Virus protein VP39"/>
    <property type="match status" value="1"/>
</dbReference>
<dbReference type="GO" id="GO:0032259">
    <property type="term" value="P:methylation"/>
    <property type="evidence" value="ECO:0007669"/>
    <property type="project" value="UniProtKB-KW"/>
</dbReference>
<dbReference type="PANTHER" id="PTHR43861">
    <property type="entry name" value="TRANS-ACONITATE 2-METHYLTRANSFERASE-RELATED"/>
    <property type="match status" value="1"/>
</dbReference>
<comment type="caution">
    <text evidence="1">The sequence shown here is derived from an EMBL/GenBank/DDBJ whole genome shotgun (WGS) entry which is preliminary data.</text>
</comment>
<keyword evidence="1" id="KW-0808">Transferase</keyword>
<accession>A0A7K1SRR6</accession>
<proteinExistence type="predicted"/>
<protein>
    <submittedName>
        <fullName evidence="1">Methyltransferase domain-containing protein</fullName>
    </submittedName>
</protein>
<dbReference type="GO" id="GO:0008168">
    <property type="term" value="F:methyltransferase activity"/>
    <property type="evidence" value="ECO:0007669"/>
    <property type="project" value="UniProtKB-KW"/>
</dbReference>
<evidence type="ECO:0000313" key="2">
    <source>
        <dbReference type="Proteomes" id="UP000462014"/>
    </source>
</evidence>
<dbReference type="SUPFAM" id="SSF53335">
    <property type="entry name" value="S-adenosyl-L-methionine-dependent methyltransferases"/>
    <property type="match status" value="1"/>
</dbReference>
<dbReference type="CDD" id="cd02440">
    <property type="entry name" value="AdoMet_MTases"/>
    <property type="match status" value="1"/>
</dbReference>
<evidence type="ECO:0000313" key="1">
    <source>
        <dbReference type="EMBL" id="MVN20005.1"/>
    </source>
</evidence>
<reference evidence="1 2" key="1">
    <citation type="submission" date="2019-12" db="EMBL/GenBank/DDBJ databases">
        <title>Mucilaginibacter sp. HMF7410 genome sequencing and assembly.</title>
        <authorList>
            <person name="Kang H."/>
            <person name="Cha I."/>
            <person name="Kim H."/>
            <person name="Joh K."/>
        </authorList>
    </citation>
    <scope>NUCLEOTIDE SEQUENCE [LARGE SCALE GENOMIC DNA]</scope>
    <source>
        <strain evidence="1 2">HMF7410</strain>
    </source>
</reference>
<keyword evidence="2" id="KW-1185">Reference proteome</keyword>
<dbReference type="InterPro" id="IPR029063">
    <property type="entry name" value="SAM-dependent_MTases_sf"/>
</dbReference>
<gene>
    <name evidence="1" type="ORF">GO621_00465</name>
</gene>